<reference evidence="1" key="1">
    <citation type="submission" date="2018-02" db="EMBL/GenBank/DDBJ databases">
        <title>The genomes of Aspergillus section Nigri reveals drivers in fungal speciation.</title>
        <authorList>
            <consortium name="DOE Joint Genome Institute"/>
            <person name="Vesth T.C."/>
            <person name="Nybo J."/>
            <person name="Theobald S."/>
            <person name="Brandl J."/>
            <person name="Frisvad J.C."/>
            <person name="Nielsen K.F."/>
            <person name="Lyhne E.K."/>
            <person name="Kogle M.E."/>
            <person name="Kuo A."/>
            <person name="Riley R."/>
            <person name="Clum A."/>
            <person name="Nolan M."/>
            <person name="Lipzen A."/>
            <person name="Salamov A."/>
            <person name="Henrissat B."/>
            <person name="Wiebenga A."/>
            <person name="De vries R.P."/>
            <person name="Grigoriev I.V."/>
            <person name="Mortensen U.H."/>
            <person name="Andersen M.R."/>
            <person name="Baker S.E."/>
        </authorList>
    </citation>
    <scope>NUCLEOTIDE SEQUENCE</scope>
    <source>
        <strain evidence="1">CBS 621.78</strain>
    </source>
</reference>
<accession>A0ACD1GDW5</accession>
<protein>
    <submittedName>
        <fullName evidence="1">Uncharacterized protein</fullName>
    </submittedName>
</protein>
<evidence type="ECO:0000313" key="2">
    <source>
        <dbReference type="Proteomes" id="UP000249057"/>
    </source>
</evidence>
<sequence length="211" mass="23431">MPGMDKPVAFGSHGTGNIFDQSISLISRETRIRSKRSASIAKGWREWACLSKKCSSWMIEAERLGKAGAAEKVEVARQLMKAGKLCQAVELHIQAQCKEQGASKGGDIGDGLAVMAASYLEALEEDCQDSDKLMEALTHLFGQISRGGESCSYEKSRRKVLNIMMRKIDIVVNQSTDHARDVAARVSRYLIINEATFFHHPEWLFVLTKLL</sequence>
<dbReference type="Proteomes" id="UP000249057">
    <property type="component" value="Unassembled WGS sequence"/>
</dbReference>
<name>A0ACD1GDW5_9EURO</name>
<proteinExistence type="predicted"/>
<keyword evidence="2" id="KW-1185">Reference proteome</keyword>
<gene>
    <name evidence="1" type="ORF">BO95DRAFT_430434</name>
</gene>
<evidence type="ECO:0000313" key="1">
    <source>
        <dbReference type="EMBL" id="RAH47468.1"/>
    </source>
</evidence>
<organism evidence="1 2">
    <name type="scientific">Aspergillus brunneoviolaceus CBS 621.78</name>
    <dbReference type="NCBI Taxonomy" id="1450534"/>
    <lineage>
        <taxon>Eukaryota</taxon>
        <taxon>Fungi</taxon>
        <taxon>Dikarya</taxon>
        <taxon>Ascomycota</taxon>
        <taxon>Pezizomycotina</taxon>
        <taxon>Eurotiomycetes</taxon>
        <taxon>Eurotiomycetidae</taxon>
        <taxon>Eurotiales</taxon>
        <taxon>Aspergillaceae</taxon>
        <taxon>Aspergillus</taxon>
        <taxon>Aspergillus subgen. Circumdati</taxon>
    </lineage>
</organism>
<dbReference type="EMBL" id="KZ825330">
    <property type="protein sequence ID" value="RAH47468.1"/>
    <property type="molecule type" value="Genomic_DNA"/>
</dbReference>